<dbReference type="InterPro" id="IPR001958">
    <property type="entry name" value="Tet-R_TetA/multi-R_MdtG-like"/>
</dbReference>
<gene>
    <name evidence="9" type="ORF">BAA01_05970</name>
</gene>
<evidence type="ECO:0000256" key="3">
    <source>
        <dbReference type="ARBA" id="ARBA00022448"/>
    </source>
</evidence>
<evidence type="ECO:0000313" key="9">
    <source>
        <dbReference type="EMBL" id="OUM84680.1"/>
    </source>
</evidence>
<reference evidence="10" key="1">
    <citation type="submission" date="2016-06" db="EMBL/GenBank/DDBJ databases">
        <authorList>
            <person name="Nascimento L."/>
            <person name="Pereira R.V."/>
            <person name="Martins L.F."/>
            <person name="Quaggio R.B."/>
            <person name="Silva A.M."/>
            <person name="Setubal J.C."/>
        </authorList>
    </citation>
    <scope>NUCLEOTIDE SEQUENCE [LARGE SCALE GENOMIC DNA]</scope>
</reference>
<keyword evidence="3" id="KW-0813">Transport</keyword>
<dbReference type="AlphaFoldDB" id="A0A1Y3PBH1"/>
<feature type="domain" description="Major facilitator superfamily (MFS) profile" evidence="8">
    <location>
        <begin position="10"/>
        <end position="394"/>
    </location>
</feature>
<keyword evidence="5 7" id="KW-1133">Transmembrane helix</keyword>
<dbReference type="CDD" id="cd17325">
    <property type="entry name" value="MFS_MdtG_SLC18_like"/>
    <property type="match status" value="1"/>
</dbReference>
<dbReference type="InterPro" id="IPR011701">
    <property type="entry name" value="MFS"/>
</dbReference>
<evidence type="ECO:0000256" key="5">
    <source>
        <dbReference type="ARBA" id="ARBA00022989"/>
    </source>
</evidence>
<dbReference type="PROSITE" id="PS50850">
    <property type="entry name" value="MFS"/>
    <property type="match status" value="1"/>
</dbReference>
<comment type="subcellular location">
    <subcellularLocation>
        <location evidence="1">Cell membrane</location>
        <topology evidence="1">Multi-pass membrane protein</topology>
    </subcellularLocation>
</comment>
<dbReference type="PANTHER" id="PTHR23504">
    <property type="entry name" value="MAJOR FACILITATOR SUPERFAMILY DOMAIN-CONTAINING PROTEIN 10"/>
    <property type="match status" value="1"/>
</dbReference>
<dbReference type="InterPro" id="IPR005829">
    <property type="entry name" value="Sugar_transporter_CS"/>
</dbReference>
<dbReference type="GO" id="GO:0022857">
    <property type="term" value="F:transmembrane transporter activity"/>
    <property type="evidence" value="ECO:0007669"/>
    <property type="project" value="InterPro"/>
</dbReference>
<name>A0A1Y3PBH1_9BACI</name>
<evidence type="ECO:0000256" key="2">
    <source>
        <dbReference type="ARBA" id="ARBA00007520"/>
    </source>
</evidence>
<evidence type="ECO:0000256" key="1">
    <source>
        <dbReference type="ARBA" id="ARBA00004651"/>
    </source>
</evidence>
<feature type="transmembrane region" description="Helical" evidence="7">
    <location>
        <begin position="163"/>
        <end position="183"/>
    </location>
</feature>
<dbReference type="Gene3D" id="1.20.1250.20">
    <property type="entry name" value="MFS general substrate transporter like domains"/>
    <property type="match status" value="1"/>
</dbReference>
<accession>A0A1Y3PBH1</accession>
<dbReference type="Proteomes" id="UP000196475">
    <property type="component" value="Unassembled WGS sequence"/>
</dbReference>
<dbReference type="EMBL" id="LZRT01000121">
    <property type="protein sequence ID" value="OUM84680.1"/>
    <property type="molecule type" value="Genomic_DNA"/>
</dbReference>
<organism evidence="9 10">
    <name type="scientific">Bacillus thermozeamaize</name>
    <dbReference type="NCBI Taxonomy" id="230954"/>
    <lineage>
        <taxon>Bacteria</taxon>
        <taxon>Bacillati</taxon>
        <taxon>Bacillota</taxon>
        <taxon>Bacilli</taxon>
        <taxon>Bacillales</taxon>
        <taxon>Bacillaceae</taxon>
        <taxon>Bacillus</taxon>
    </lineage>
</organism>
<feature type="transmembrane region" description="Helical" evidence="7">
    <location>
        <begin position="284"/>
        <end position="302"/>
    </location>
</feature>
<feature type="transmembrane region" description="Helical" evidence="7">
    <location>
        <begin position="12"/>
        <end position="33"/>
    </location>
</feature>
<evidence type="ECO:0000313" key="10">
    <source>
        <dbReference type="Proteomes" id="UP000196475"/>
    </source>
</evidence>
<sequence length="401" mass="43158">MKKGQLRKGPLIILMVNMFIGMIGIGLVIPVLPAFLESFGASGQTLGLLVATFSLTQFLFSPMAGELSDKYGRRKFILLGMGCFALSELLFAVSQSLWLLYVSRLLGGVSAAFLVPAVMAYVADITSEEMRAKGLGLLGAAMSLGFVIGPGLGGFLAEYGVRIPFYFASGVAVAALILSFFLLPETLSKKAQLKARRALKKGESFFRQLLRSTRAPYAILLLLVLAMSFGLANYESIFGLFVDQRFGFTPKDIAIVITSAAILGVLIQAVVVNKLVALFGESKVVNGSLAFTAISYLFILFARGFWSVLVVTLLTFLATSILRPAINTLLSKMAGDEQGYVAGMNNAYMSIGNVLGPAVAGFLYDVNMSWPFLVGSAVFALCFGVSVLWTRQQAVRQQEMT</sequence>
<feature type="transmembrane region" description="Helical" evidence="7">
    <location>
        <begin position="217"/>
        <end position="241"/>
    </location>
</feature>
<feature type="transmembrane region" description="Helical" evidence="7">
    <location>
        <begin position="308"/>
        <end position="326"/>
    </location>
</feature>
<protein>
    <submittedName>
        <fullName evidence="9">Multidrug transporter</fullName>
    </submittedName>
</protein>
<feature type="transmembrane region" description="Helical" evidence="7">
    <location>
        <begin position="76"/>
        <end position="99"/>
    </location>
</feature>
<keyword evidence="4 7" id="KW-0812">Transmembrane</keyword>
<feature type="transmembrane region" description="Helical" evidence="7">
    <location>
        <begin position="370"/>
        <end position="390"/>
    </location>
</feature>
<proteinExistence type="inferred from homology"/>
<dbReference type="PROSITE" id="PS00216">
    <property type="entry name" value="SUGAR_TRANSPORT_1"/>
    <property type="match status" value="1"/>
</dbReference>
<evidence type="ECO:0000256" key="6">
    <source>
        <dbReference type="ARBA" id="ARBA00023136"/>
    </source>
</evidence>
<dbReference type="SUPFAM" id="SSF103473">
    <property type="entry name" value="MFS general substrate transporter"/>
    <property type="match status" value="1"/>
</dbReference>
<evidence type="ECO:0000259" key="8">
    <source>
        <dbReference type="PROSITE" id="PS50850"/>
    </source>
</evidence>
<feature type="transmembrane region" description="Helical" evidence="7">
    <location>
        <begin position="253"/>
        <end position="272"/>
    </location>
</feature>
<evidence type="ECO:0000256" key="7">
    <source>
        <dbReference type="SAM" id="Phobius"/>
    </source>
</evidence>
<comment type="caution">
    <text evidence="9">The sequence shown here is derived from an EMBL/GenBank/DDBJ whole genome shotgun (WGS) entry which is preliminary data.</text>
</comment>
<dbReference type="PRINTS" id="PR01035">
    <property type="entry name" value="TCRTETA"/>
</dbReference>
<feature type="transmembrane region" description="Helical" evidence="7">
    <location>
        <begin position="45"/>
        <end position="64"/>
    </location>
</feature>
<dbReference type="Pfam" id="PF07690">
    <property type="entry name" value="MFS_1"/>
    <property type="match status" value="1"/>
</dbReference>
<evidence type="ECO:0000256" key="4">
    <source>
        <dbReference type="ARBA" id="ARBA00022692"/>
    </source>
</evidence>
<feature type="transmembrane region" description="Helical" evidence="7">
    <location>
        <begin position="105"/>
        <end position="123"/>
    </location>
</feature>
<dbReference type="GO" id="GO:0005886">
    <property type="term" value="C:plasma membrane"/>
    <property type="evidence" value="ECO:0007669"/>
    <property type="project" value="UniProtKB-SubCell"/>
</dbReference>
<feature type="transmembrane region" description="Helical" evidence="7">
    <location>
        <begin position="135"/>
        <end position="157"/>
    </location>
</feature>
<comment type="similarity">
    <text evidence="2">Belongs to the major facilitator superfamily. TCR/Tet family.</text>
</comment>
<feature type="transmembrane region" description="Helical" evidence="7">
    <location>
        <begin position="347"/>
        <end position="364"/>
    </location>
</feature>
<dbReference type="InterPro" id="IPR036259">
    <property type="entry name" value="MFS_trans_sf"/>
</dbReference>
<dbReference type="InterPro" id="IPR020846">
    <property type="entry name" value="MFS_dom"/>
</dbReference>
<dbReference type="PANTHER" id="PTHR23504:SF115">
    <property type="entry name" value="MULTIDRUG RESISTANCE PROTEIN 2"/>
    <property type="match status" value="1"/>
</dbReference>
<keyword evidence="6 7" id="KW-0472">Membrane</keyword>